<dbReference type="Gene3D" id="3.90.740.10">
    <property type="entry name" value="Valyl/Leucyl/Isoleucyl-tRNA synthetase, editing domain"/>
    <property type="match status" value="1"/>
</dbReference>
<evidence type="ECO:0000256" key="4">
    <source>
        <dbReference type="ARBA" id="ARBA00022917"/>
    </source>
</evidence>
<dbReference type="PRINTS" id="PR00984">
    <property type="entry name" value="TRNASYNTHILE"/>
</dbReference>
<dbReference type="AlphaFoldDB" id="X1UEF7"/>
<dbReference type="InterPro" id="IPR009008">
    <property type="entry name" value="Val/Leu/Ile-tRNA-synth_edit"/>
</dbReference>
<evidence type="ECO:0000313" key="6">
    <source>
        <dbReference type="EMBL" id="GAI90724.1"/>
    </source>
</evidence>
<keyword evidence="2" id="KW-0547">Nucleotide-binding</keyword>
<dbReference type="InterPro" id="IPR002301">
    <property type="entry name" value="Ile-tRNA-ligase"/>
</dbReference>
<dbReference type="PANTHER" id="PTHR42780:SF1">
    <property type="entry name" value="ISOLEUCINE--TRNA LIGASE, CYTOPLASMIC"/>
    <property type="match status" value="1"/>
</dbReference>
<evidence type="ECO:0000256" key="1">
    <source>
        <dbReference type="ARBA" id="ARBA00022598"/>
    </source>
</evidence>
<dbReference type="SUPFAM" id="SSF52374">
    <property type="entry name" value="Nucleotidylyl transferase"/>
    <property type="match status" value="1"/>
</dbReference>
<keyword evidence="1" id="KW-0436">Ligase</keyword>
<comment type="caution">
    <text evidence="6">The sequence shown here is derived from an EMBL/GenBank/DDBJ whole genome shotgun (WGS) entry which is preliminary data.</text>
</comment>
<dbReference type="GO" id="GO:0005524">
    <property type="term" value="F:ATP binding"/>
    <property type="evidence" value="ECO:0007669"/>
    <property type="project" value="UniProtKB-KW"/>
</dbReference>
<gene>
    <name evidence="6" type="ORF">S12H4_28587</name>
</gene>
<name>X1UEF7_9ZZZZ</name>
<dbReference type="GO" id="GO:0002161">
    <property type="term" value="F:aminoacyl-tRNA deacylase activity"/>
    <property type="evidence" value="ECO:0007669"/>
    <property type="project" value="InterPro"/>
</dbReference>
<proteinExistence type="predicted"/>
<organism evidence="6">
    <name type="scientific">marine sediment metagenome</name>
    <dbReference type="NCBI Taxonomy" id="412755"/>
    <lineage>
        <taxon>unclassified sequences</taxon>
        <taxon>metagenomes</taxon>
        <taxon>ecological metagenomes</taxon>
    </lineage>
</organism>
<evidence type="ECO:0000256" key="5">
    <source>
        <dbReference type="ARBA" id="ARBA00023146"/>
    </source>
</evidence>
<reference evidence="6" key="1">
    <citation type="journal article" date="2014" name="Front. Microbiol.">
        <title>High frequency of phylogenetically diverse reductive dehalogenase-homologous genes in deep subseafloor sedimentary metagenomes.</title>
        <authorList>
            <person name="Kawai M."/>
            <person name="Futagami T."/>
            <person name="Toyoda A."/>
            <person name="Takaki Y."/>
            <person name="Nishi S."/>
            <person name="Hori S."/>
            <person name="Arai W."/>
            <person name="Tsubouchi T."/>
            <person name="Morono Y."/>
            <person name="Uchiyama I."/>
            <person name="Ito T."/>
            <person name="Fujiyama A."/>
            <person name="Inagaki F."/>
            <person name="Takami H."/>
        </authorList>
    </citation>
    <scope>NUCLEOTIDE SEQUENCE</scope>
    <source>
        <strain evidence="6">Expedition CK06-06</strain>
    </source>
</reference>
<sequence>MQGYKEVVDTSVYVKFKLKPRQKAGNISLGNNAYILSWTTTPWTLPGNVALAVGKRITYTVVKIVDTGEIFIVADNKRDVLNLDYKVVGRVKGDKLIRLRYEPLFSIKPITAPKTAKITYRVYPAEFVTTEEGTGVVHTAVMYGEDDYELGKRLGLPQYHTVDENGNFTSDVPELRGLFVKAGKTEKKIFEYLKKQGNLFRTDPYKHEYPFCWRCDTPVLYYARDSWFIGMSTLRKKLITANKGIHWIPAHTKEGGSANGCVMLKI</sequence>
<dbReference type="InterPro" id="IPR023586">
    <property type="entry name" value="Ile-tRNA-ligase_type2"/>
</dbReference>
<dbReference type="GO" id="GO:0006428">
    <property type="term" value="P:isoleucyl-tRNA aminoacylation"/>
    <property type="evidence" value="ECO:0007669"/>
    <property type="project" value="InterPro"/>
</dbReference>
<dbReference type="PANTHER" id="PTHR42780">
    <property type="entry name" value="SOLEUCYL-TRNA SYNTHETASE"/>
    <property type="match status" value="1"/>
</dbReference>
<accession>X1UEF7</accession>
<evidence type="ECO:0000256" key="2">
    <source>
        <dbReference type="ARBA" id="ARBA00022741"/>
    </source>
</evidence>
<keyword evidence="5" id="KW-0030">Aminoacyl-tRNA synthetase</keyword>
<dbReference type="EMBL" id="BARW01016409">
    <property type="protein sequence ID" value="GAI90724.1"/>
    <property type="molecule type" value="Genomic_DNA"/>
</dbReference>
<feature type="non-terminal residue" evidence="6">
    <location>
        <position position="266"/>
    </location>
</feature>
<keyword evidence="3" id="KW-0067">ATP-binding</keyword>
<dbReference type="SUPFAM" id="SSF50677">
    <property type="entry name" value="ValRS/IleRS/LeuRS editing domain"/>
    <property type="match status" value="1"/>
</dbReference>
<keyword evidence="4" id="KW-0648">Protein biosynthesis</keyword>
<dbReference type="GO" id="GO:0004822">
    <property type="term" value="F:isoleucine-tRNA ligase activity"/>
    <property type="evidence" value="ECO:0007669"/>
    <property type="project" value="InterPro"/>
</dbReference>
<protein>
    <submittedName>
        <fullName evidence="6">Uncharacterized protein</fullName>
    </submittedName>
</protein>
<evidence type="ECO:0000256" key="3">
    <source>
        <dbReference type="ARBA" id="ARBA00022840"/>
    </source>
</evidence>